<keyword evidence="1" id="KW-0812">Transmembrane</keyword>
<dbReference type="RefSeq" id="WP_110627774.1">
    <property type="nucleotide sequence ID" value="NZ_CP029788.1"/>
</dbReference>
<feature type="transmembrane region" description="Helical" evidence="1">
    <location>
        <begin position="202"/>
        <end position="224"/>
    </location>
</feature>
<reference evidence="2 3" key="1">
    <citation type="submission" date="2018-06" db="EMBL/GenBank/DDBJ databases">
        <title>The complete genome sequence of a nosiheptide producer Streptomyces actuosus ATCC 25421: deducing the ability of producing a new class III lantibiotics.</title>
        <authorList>
            <person name="Liu W."/>
            <person name="Sun F."/>
            <person name="Hu Y."/>
        </authorList>
    </citation>
    <scope>NUCLEOTIDE SEQUENCE [LARGE SCALE GENOMIC DNA]</scope>
    <source>
        <strain evidence="2 3">ATCC 25421</strain>
    </source>
</reference>
<dbReference type="AlphaFoldDB" id="A0A2U9P041"/>
<keyword evidence="1" id="KW-0472">Membrane</keyword>
<dbReference type="OrthoDB" id="4061523at2"/>
<organism evidence="2 3">
    <name type="scientific">Streptomyces actuosus</name>
    <dbReference type="NCBI Taxonomy" id="1885"/>
    <lineage>
        <taxon>Bacteria</taxon>
        <taxon>Bacillati</taxon>
        <taxon>Actinomycetota</taxon>
        <taxon>Actinomycetes</taxon>
        <taxon>Kitasatosporales</taxon>
        <taxon>Streptomycetaceae</taxon>
        <taxon>Streptomyces</taxon>
    </lineage>
</organism>
<sequence>MNSRPWVVVEAPDDRGLRRVTVGGSAAGSVWSLRELRKLLARLGHPDVDVEDPASVCWHGEGSATWPDRPVRRRATMAVMTAGLLASGMLSALIGWPDASGALTFAQRIIGAGLVLAGVVQVAGAVLALDHWGRREYRASGAVVLLGVFIALATDSLLFLLWLEEKEVTPYLFAFVPLGCWAVWAFTVLIREKAWKGLPHPGRFVAGFYATALLSAVSLAYSTLYQPATAPLRFTLNAEFGRARQDRSRDYIHIPLKVSVKNTGDVSVYVVVNDVSVYGRYARYSGDVSKEAFLRAWEKSIGEKGKEGEEAERHVDGFTFKTLSSTRLYEPGDVLEAGQEDTFVHVFQIPRDASYDLIDVDVQFTYMRKDRGRIDVEQYSKPHQSWRHPRFACRAVVTDDVDECPLDPLTYHGRVRHNNNLVNVTRAPLYVTAFWAPIGPPRYSISSFHFTGGRINGAADKRELKKFGISSRHATAEVSVAELLRFIPAAPR</sequence>
<accession>A0A2U9P041</accession>
<name>A0A2U9P041_STRAS</name>
<evidence type="ECO:0000256" key="1">
    <source>
        <dbReference type="SAM" id="Phobius"/>
    </source>
</evidence>
<feature type="transmembrane region" description="Helical" evidence="1">
    <location>
        <begin position="109"/>
        <end position="129"/>
    </location>
</feature>
<protein>
    <submittedName>
        <fullName evidence="2">Uncharacterized protein</fullName>
    </submittedName>
</protein>
<evidence type="ECO:0000313" key="2">
    <source>
        <dbReference type="EMBL" id="AWT42853.1"/>
    </source>
</evidence>
<dbReference type="KEGG" id="sact:DMT42_11310"/>
<dbReference type="EMBL" id="CP029788">
    <property type="protein sequence ID" value="AWT42853.1"/>
    <property type="molecule type" value="Genomic_DNA"/>
</dbReference>
<feature type="transmembrane region" description="Helical" evidence="1">
    <location>
        <begin position="168"/>
        <end position="190"/>
    </location>
</feature>
<evidence type="ECO:0000313" key="3">
    <source>
        <dbReference type="Proteomes" id="UP000247634"/>
    </source>
</evidence>
<gene>
    <name evidence="2" type="ORF">DMT42_11310</name>
</gene>
<dbReference type="Proteomes" id="UP000247634">
    <property type="component" value="Chromosome"/>
</dbReference>
<keyword evidence="1" id="KW-1133">Transmembrane helix</keyword>
<feature type="transmembrane region" description="Helical" evidence="1">
    <location>
        <begin position="77"/>
        <end position="97"/>
    </location>
</feature>
<proteinExistence type="predicted"/>
<feature type="transmembrane region" description="Helical" evidence="1">
    <location>
        <begin position="141"/>
        <end position="162"/>
    </location>
</feature>
<keyword evidence="3" id="KW-1185">Reference proteome</keyword>